<feature type="transmembrane region" description="Helical" evidence="1">
    <location>
        <begin position="385"/>
        <end position="404"/>
    </location>
</feature>
<dbReference type="GeneID" id="92208545"/>
<proteinExistence type="predicted"/>
<dbReference type="Pfam" id="PF05024">
    <property type="entry name" value="Gpi1"/>
    <property type="match status" value="1"/>
</dbReference>
<dbReference type="PANTHER" id="PTHR21329:SF3">
    <property type="entry name" value="PHOSPHATIDYLINOSITOL N-ACETYLGLUCOSAMINYLTRANSFERASE SUBUNIT Q"/>
    <property type="match status" value="1"/>
</dbReference>
<keyword evidence="1" id="KW-0812">Transmembrane</keyword>
<name>A0ABP0ZPI6_9ASCO</name>
<keyword evidence="1" id="KW-1133">Transmembrane helix</keyword>
<reference evidence="2 3" key="1">
    <citation type="submission" date="2024-03" db="EMBL/GenBank/DDBJ databases">
        <authorList>
            <person name="Brejova B."/>
        </authorList>
    </citation>
    <scope>NUCLEOTIDE SEQUENCE [LARGE SCALE GENOMIC DNA]</scope>
    <source>
        <strain evidence="2 3">CBS 14171</strain>
    </source>
</reference>
<dbReference type="Proteomes" id="UP001497383">
    <property type="component" value="Chromosome 4"/>
</dbReference>
<protein>
    <submittedName>
        <fullName evidence="2">Uncharacterized protein</fullName>
    </submittedName>
</protein>
<feature type="transmembrane region" description="Helical" evidence="1">
    <location>
        <begin position="481"/>
        <end position="502"/>
    </location>
</feature>
<keyword evidence="3" id="KW-1185">Reference proteome</keyword>
<accession>A0ABP0ZPI6</accession>
<organism evidence="2 3">
    <name type="scientific">Lodderomyces beijingensis</name>
    <dbReference type="NCBI Taxonomy" id="1775926"/>
    <lineage>
        <taxon>Eukaryota</taxon>
        <taxon>Fungi</taxon>
        <taxon>Dikarya</taxon>
        <taxon>Ascomycota</taxon>
        <taxon>Saccharomycotina</taxon>
        <taxon>Pichiomycetes</taxon>
        <taxon>Debaryomycetaceae</taxon>
        <taxon>Candida/Lodderomyces clade</taxon>
        <taxon>Lodderomyces</taxon>
    </lineage>
</organism>
<evidence type="ECO:0000256" key="1">
    <source>
        <dbReference type="SAM" id="Phobius"/>
    </source>
</evidence>
<dbReference type="PANTHER" id="PTHR21329">
    <property type="entry name" value="PHOSPHATIDYLINOSITOL N-ACETYLGLUCOSAMINYLTRANSFERASE SUBUNIT Q-RELATED"/>
    <property type="match status" value="1"/>
</dbReference>
<dbReference type="InterPro" id="IPR007720">
    <property type="entry name" value="PigQ/GPI1"/>
</dbReference>
<dbReference type="EMBL" id="OZ022408">
    <property type="protein sequence ID" value="CAK9439125.1"/>
    <property type="molecule type" value="Genomic_DNA"/>
</dbReference>
<evidence type="ECO:0000313" key="3">
    <source>
        <dbReference type="Proteomes" id="UP001497383"/>
    </source>
</evidence>
<sequence>MSVDGQDAPTQVFFPRDLKKYLKEQDVYLIGYELSNVFIAFDCIRQKETVSSLPSDEFPGLKIFATINGSKLPQESLNFRCSLNRHPEITECNKNVVLIYFDPPNSTNLEYFSIEPILLQSVGESDNQVNNYNGNLDQKLKFYEPFRHVNPEQMFISDQIVLEKINQIYRTRIQFKNLAPSLWLVSLKKYIKVLLKLSVIPAIQMFQKVMIFLIDMINFKIHGLSLVKLSKVFRSWDLRLKQLNYFPIQFLCYYDKSILYEKNNSLVVGDLKLPVSNAHLNINNSNYINLYNSIWLISNDILLGIAVHSFIVTHQSTIFHFIDETLLKRYLYSDMVSLINWVSTKHPAGFKLNSDLGTFLGGLYAWTMHFWILRVDSMRLIVNRDLLLTILKVLCYGGGCSFLLSFLLDAINLLTFHIYGCYYCAAKLYNRQKQIIKSLFQLLRGKKYNVLRQRIDNLNNYKGVDHKDAAVNGSGFEIDQFLVGTLLFMILTFLLPTVFAFYLMFSTIHIFTLMVHNLLENLQIFLNFTPLFVCLLKLKNSRRLQGGITFKFLRYTKMGVTEIAMSNKSLTYGEIFVNFVKLFREAKTFRHSIIRNLFVGDIIFIKYDDHLKFLYLMLPEEHSETINIWKYLQ</sequence>
<evidence type="ECO:0000313" key="2">
    <source>
        <dbReference type="EMBL" id="CAK9439125.1"/>
    </source>
</evidence>
<keyword evidence="1" id="KW-0472">Membrane</keyword>
<feature type="transmembrane region" description="Helical" evidence="1">
    <location>
        <begin position="356"/>
        <end position="373"/>
    </location>
</feature>
<gene>
    <name evidence="2" type="ORF">LODBEIA_P33490</name>
</gene>
<dbReference type="RefSeq" id="XP_066830287.1">
    <property type="nucleotide sequence ID" value="XM_066973449.1"/>
</dbReference>